<comment type="caution">
    <text evidence="1">The sequence shown here is derived from an EMBL/GenBank/DDBJ whole genome shotgun (WGS) entry which is preliminary data.</text>
</comment>
<evidence type="ECO:0000313" key="2">
    <source>
        <dbReference type="Proteomes" id="UP000315289"/>
    </source>
</evidence>
<keyword evidence="2" id="KW-1185">Reference proteome</keyword>
<dbReference type="AlphaFoldDB" id="A0A557SWN8"/>
<proteinExistence type="predicted"/>
<reference evidence="1 2" key="1">
    <citation type="journal article" date="2019" name="Front. Microbiol.">
        <title>Ammonia Oxidation by the Arctic Terrestrial Thaumarchaeote Candidatus Nitrosocosmicus arcticus Is Stimulated by Increasing Temperatures.</title>
        <authorList>
            <person name="Alves R.J.E."/>
            <person name="Kerou M."/>
            <person name="Zappe A."/>
            <person name="Bittner R."/>
            <person name="Abby S.S."/>
            <person name="Schmidt H.A."/>
            <person name="Pfeifer K."/>
            <person name="Schleper C."/>
        </authorList>
    </citation>
    <scope>NUCLEOTIDE SEQUENCE [LARGE SCALE GENOMIC DNA]</scope>
    <source>
        <strain evidence="1 2">Kfb</strain>
    </source>
</reference>
<dbReference type="RefSeq" id="WP_186434126.1">
    <property type="nucleotide sequence ID" value="NZ_ML675581.1"/>
</dbReference>
<organism evidence="1 2">
    <name type="scientific">Candidatus Nitrosocosmicus arcticus</name>
    <dbReference type="NCBI Taxonomy" id="2035267"/>
    <lineage>
        <taxon>Archaea</taxon>
        <taxon>Nitrososphaerota</taxon>
        <taxon>Nitrososphaeria</taxon>
        <taxon>Nitrososphaerales</taxon>
        <taxon>Nitrososphaeraceae</taxon>
        <taxon>Candidatus Nitrosocosmicus</taxon>
    </lineage>
</organism>
<protein>
    <submittedName>
        <fullName evidence="1">Uncharacterized protein</fullName>
    </submittedName>
</protein>
<evidence type="ECO:0000313" key="1">
    <source>
        <dbReference type="EMBL" id="TVP41018.1"/>
    </source>
</evidence>
<accession>A0A557SWN8</accession>
<gene>
    <name evidence="1" type="ORF">NARC_50199</name>
</gene>
<sequence>MYISPEQANDVLQIFEESKLDATLYNLHGLGKSRQIVGARKSCDQSQT</sequence>
<name>A0A557SWN8_9ARCH</name>
<dbReference type="Proteomes" id="UP000315289">
    <property type="component" value="Unassembled WGS sequence"/>
</dbReference>
<dbReference type="EMBL" id="VOAH01000005">
    <property type="protein sequence ID" value="TVP41018.1"/>
    <property type="molecule type" value="Genomic_DNA"/>
</dbReference>